<name>A0A4Y9ZAE3_9AGAM</name>
<dbReference type="PROSITE" id="PS51257">
    <property type="entry name" value="PROKAR_LIPOPROTEIN"/>
    <property type="match status" value="1"/>
</dbReference>
<evidence type="ECO:0000313" key="2">
    <source>
        <dbReference type="Proteomes" id="UP000298327"/>
    </source>
</evidence>
<dbReference type="Proteomes" id="UP000298327">
    <property type="component" value="Unassembled WGS sequence"/>
</dbReference>
<evidence type="ECO:0000313" key="1">
    <source>
        <dbReference type="EMBL" id="TFY70813.1"/>
    </source>
</evidence>
<dbReference type="EMBL" id="SEOQ01000081">
    <property type="protein sequence ID" value="TFY70813.1"/>
    <property type="molecule type" value="Genomic_DNA"/>
</dbReference>
<protein>
    <submittedName>
        <fullName evidence="1">Uncharacterized protein</fullName>
    </submittedName>
</protein>
<organism evidence="1 2">
    <name type="scientific">Dentipellis fragilis</name>
    <dbReference type="NCBI Taxonomy" id="205917"/>
    <lineage>
        <taxon>Eukaryota</taxon>
        <taxon>Fungi</taxon>
        <taxon>Dikarya</taxon>
        <taxon>Basidiomycota</taxon>
        <taxon>Agaricomycotina</taxon>
        <taxon>Agaricomycetes</taxon>
        <taxon>Russulales</taxon>
        <taxon>Hericiaceae</taxon>
        <taxon>Dentipellis</taxon>
    </lineage>
</organism>
<dbReference type="AlphaFoldDB" id="A0A4Y9ZAE3"/>
<sequence>MLARRGPGSAPASASCLKTSTLHPYLAQLYHPVRPPTMVMFFDVIQDLISLKTPSKGHMPSLPDNVRCAEPQPLATFVREVNHWYSDPYFDRDLENMEYSVRAAFHCKRLSAPQHEVVVLIFTAKSEFKGDTLCVFERMSGVIDKSPTSMALPDVGPSRATEDNPKNVNVNARDRVWCHGDHDWEGPVSSLRRRVVKALKDDPKVQDSPDYNIVACVDFSAAPISLFTILAVLQAASIHKSPNDMLRTNCAWFAAVCMSLLRTLPGAVEVQDYLYDTLKAFIGSRWSALFAPEPNLIRADEPSPEEALDCYRDTHGHVRPAPLCDALAVANDVGQESCAPSQDINPRSIQAAYDELRERLKASVLRDREVSRLLGMRAAHPIPCLRATLLQARAPERGGRIGEMARERDAMIRKSDAMIRERDAMIRERDELMAECLELAKLLKTDSDGMS</sequence>
<proteinExistence type="predicted"/>
<dbReference type="OrthoDB" id="10435209at2759"/>
<keyword evidence="2" id="KW-1185">Reference proteome</keyword>
<comment type="caution">
    <text evidence="1">The sequence shown here is derived from an EMBL/GenBank/DDBJ whole genome shotgun (WGS) entry which is preliminary data.</text>
</comment>
<reference evidence="1 2" key="1">
    <citation type="submission" date="2019-02" db="EMBL/GenBank/DDBJ databases">
        <title>Genome sequencing of the rare red list fungi Dentipellis fragilis.</title>
        <authorList>
            <person name="Buettner E."/>
            <person name="Kellner H."/>
        </authorList>
    </citation>
    <scope>NUCLEOTIDE SEQUENCE [LARGE SCALE GENOMIC DNA]</scope>
    <source>
        <strain evidence="1 2">DSM 105465</strain>
    </source>
</reference>
<gene>
    <name evidence="1" type="ORF">EVG20_g2194</name>
</gene>
<accession>A0A4Y9ZAE3</accession>